<evidence type="ECO:0000256" key="3">
    <source>
        <dbReference type="ARBA" id="ARBA00022729"/>
    </source>
</evidence>
<gene>
    <name evidence="6" type="primary">rbsB</name>
    <name evidence="6" type="ORF">GCM10010917_05630</name>
</gene>
<dbReference type="Gene3D" id="3.40.50.2300">
    <property type="match status" value="2"/>
</dbReference>
<dbReference type="EMBL" id="BMHF01000001">
    <property type="protein sequence ID" value="GGA23764.1"/>
    <property type="molecule type" value="Genomic_DNA"/>
</dbReference>
<feature type="signal peptide" evidence="4">
    <location>
        <begin position="1"/>
        <end position="25"/>
    </location>
</feature>
<organism evidence="6 7">
    <name type="scientific">Paenibacillus physcomitrellae</name>
    <dbReference type="NCBI Taxonomy" id="1619311"/>
    <lineage>
        <taxon>Bacteria</taxon>
        <taxon>Bacillati</taxon>
        <taxon>Bacillota</taxon>
        <taxon>Bacilli</taxon>
        <taxon>Bacillales</taxon>
        <taxon>Paenibacillaceae</taxon>
        <taxon>Paenibacillus</taxon>
    </lineage>
</organism>
<name>A0ABQ1FNQ3_9BACL</name>
<feature type="chain" id="PRO_5047125275" evidence="4">
    <location>
        <begin position="26"/>
        <end position="325"/>
    </location>
</feature>
<evidence type="ECO:0000259" key="5">
    <source>
        <dbReference type="Pfam" id="PF13407"/>
    </source>
</evidence>
<evidence type="ECO:0000256" key="4">
    <source>
        <dbReference type="SAM" id="SignalP"/>
    </source>
</evidence>
<protein>
    <submittedName>
        <fullName evidence="6">LacI family transcriptional regulator</fullName>
    </submittedName>
</protein>
<dbReference type="SUPFAM" id="SSF53822">
    <property type="entry name" value="Periplasmic binding protein-like I"/>
    <property type="match status" value="1"/>
</dbReference>
<comment type="similarity">
    <text evidence="2">Belongs to the bacterial solute-binding protein 2 family.</text>
</comment>
<evidence type="ECO:0000256" key="2">
    <source>
        <dbReference type="ARBA" id="ARBA00007639"/>
    </source>
</evidence>
<keyword evidence="7" id="KW-1185">Reference proteome</keyword>
<dbReference type="InterPro" id="IPR028082">
    <property type="entry name" value="Peripla_BP_I"/>
</dbReference>
<keyword evidence="3 4" id="KW-0732">Signal</keyword>
<comment type="caution">
    <text evidence="6">The sequence shown here is derived from an EMBL/GenBank/DDBJ whole genome shotgun (WGS) entry which is preliminary data.</text>
</comment>
<feature type="domain" description="Periplasmic binding protein" evidence="5">
    <location>
        <begin position="42"/>
        <end position="293"/>
    </location>
</feature>
<dbReference type="InterPro" id="IPR025997">
    <property type="entry name" value="SBP_2_dom"/>
</dbReference>
<proteinExistence type="inferred from homology"/>
<dbReference type="CDD" id="cd20006">
    <property type="entry name" value="PBP1_ABC_sugar_binding-like"/>
    <property type="match status" value="1"/>
</dbReference>
<accession>A0ABQ1FNQ3</accession>
<dbReference type="PANTHER" id="PTHR46847">
    <property type="entry name" value="D-ALLOSE-BINDING PERIPLASMIC PROTEIN-RELATED"/>
    <property type="match status" value="1"/>
</dbReference>
<dbReference type="Proteomes" id="UP000609323">
    <property type="component" value="Unassembled WGS sequence"/>
</dbReference>
<dbReference type="PROSITE" id="PS51257">
    <property type="entry name" value="PROKAR_LIPOPROTEIN"/>
    <property type="match status" value="1"/>
</dbReference>
<dbReference type="RefSeq" id="WP_094093254.1">
    <property type="nucleotide sequence ID" value="NZ_BMHF01000001.1"/>
</dbReference>
<evidence type="ECO:0000256" key="1">
    <source>
        <dbReference type="ARBA" id="ARBA00004196"/>
    </source>
</evidence>
<comment type="subcellular location">
    <subcellularLocation>
        <location evidence="1">Cell envelope</location>
    </subcellularLocation>
</comment>
<dbReference type="Pfam" id="PF13407">
    <property type="entry name" value="Peripla_BP_4"/>
    <property type="match status" value="1"/>
</dbReference>
<evidence type="ECO:0000313" key="7">
    <source>
        <dbReference type="Proteomes" id="UP000609323"/>
    </source>
</evidence>
<dbReference type="PANTHER" id="PTHR46847:SF1">
    <property type="entry name" value="D-ALLOSE-BINDING PERIPLASMIC PROTEIN-RELATED"/>
    <property type="match status" value="1"/>
</dbReference>
<sequence length="325" mass="35527">MSLHKNILLTAAACLLLVTAGCSSANRELGEEGRKPVIDLIVKMDHGDYWNTVRMGAEVAAKEYNVNFKFSAPENENDIAGQIRLMEQSIKEKPDAIILSATDYMALAQVTDRASYAGIPVIAMDSEVASTKVKSYIGANNYEAGQKAAERLIQLTGTSAEIGIVNFVQGARNADQREEGFTDYAARFSGVHIVDTVYCGSDEALAYQLTKEMLKKFPDLDGIVAMNAEASIGVGKALAESGLDRSLKLITFDNPPEMLELLQEKKVQAMVVQNPFSNGYLAVVSALKAARGENVDERYDTGTKVIDLENMLWPENQKLLFPFVK</sequence>
<evidence type="ECO:0000313" key="6">
    <source>
        <dbReference type="EMBL" id="GGA23764.1"/>
    </source>
</evidence>
<reference evidence="7" key="1">
    <citation type="journal article" date="2019" name="Int. J. Syst. Evol. Microbiol.">
        <title>The Global Catalogue of Microorganisms (GCM) 10K type strain sequencing project: providing services to taxonomists for standard genome sequencing and annotation.</title>
        <authorList>
            <consortium name="The Broad Institute Genomics Platform"/>
            <consortium name="The Broad Institute Genome Sequencing Center for Infectious Disease"/>
            <person name="Wu L."/>
            <person name="Ma J."/>
        </authorList>
    </citation>
    <scope>NUCLEOTIDE SEQUENCE [LARGE SCALE GENOMIC DNA]</scope>
    <source>
        <strain evidence="7">CGMCC 1.15044</strain>
    </source>
</reference>